<dbReference type="CDD" id="cd10969">
    <property type="entry name" value="CE4_Ecf1_like_5s"/>
    <property type="match status" value="1"/>
</dbReference>
<dbReference type="PANTHER" id="PTHR34216">
    <property type="match status" value="1"/>
</dbReference>
<proteinExistence type="predicted"/>
<dbReference type="GO" id="GO:0016810">
    <property type="term" value="F:hydrolase activity, acting on carbon-nitrogen (but not peptide) bonds"/>
    <property type="evidence" value="ECO:0007669"/>
    <property type="project" value="InterPro"/>
</dbReference>
<evidence type="ECO:0000259" key="5">
    <source>
        <dbReference type="PROSITE" id="PS51677"/>
    </source>
</evidence>
<keyword evidence="2" id="KW-0732">Signal</keyword>
<dbReference type="EMBL" id="VTPS01000006">
    <property type="protein sequence ID" value="TZE82436.1"/>
    <property type="molecule type" value="Genomic_DNA"/>
</dbReference>
<organism evidence="6 7">
    <name type="scientific">Calorimonas adulescens</name>
    <dbReference type="NCBI Taxonomy" id="2606906"/>
    <lineage>
        <taxon>Bacteria</taxon>
        <taxon>Bacillati</taxon>
        <taxon>Bacillota</taxon>
        <taxon>Clostridia</taxon>
        <taxon>Thermoanaerobacterales</taxon>
        <taxon>Thermoanaerobacteraceae</taxon>
        <taxon>Calorimonas</taxon>
    </lineage>
</organism>
<keyword evidence="7" id="KW-1185">Reference proteome</keyword>
<dbReference type="SUPFAM" id="SSF88713">
    <property type="entry name" value="Glycoside hydrolase/deacetylase"/>
    <property type="match status" value="1"/>
</dbReference>
<reference evidence="6 7" key="1">
    <citation type="submission" date="2019-08" db="EMBL/GenBank/DDBJ databases">
        <title>Calorimonas adulescens gen. nov., sp. nov., an anaerobic thermophilic bacterium from Sakhalin hot spring.</title>
        <authorList>
            <person name="Khomyakova M.A."/>
            <person name="Merkel A.Y."/>
            <person name="Novikov A."/>
            <person name="Bonch-Osmolovskaya E.A."/>
            <person name="Slobodkin A.I."/>
        </authorList>
    </citation>
    <scope>NUCLEOTIDE SEQUENCE [LARGE SCALE GENOMIC DNA]</scope>
    <source>
        <strain evidence="6 7">A05MB</strain>
    </source>
</reference>
<accession>A0A5D8QF25</accession>
<dbReference type="InterPro" id="IPR001119">
    <property type="entry name" value="SLH_dom"/>
</dbReference>
<dbReference type="Proteomes" id="UP000322976">
    <property type="component" value="Unassembled WGS sequence"/>
</dbReference>
<feature type="domain" description="NodB homology" evidence="5">
    <location>
        <begin position="92"/>
        <end position="354"/>
    </location>
</feature>
<dbReference type="InterPro" id="IPR002509">
    <property type="entry name" value="NODB_dom"/>
</dbReference>
<dbReference type="RefSeq" id="WP_149544948.1">
    <property type="nucleotide sequence ID" value="NZ_VTPS01000006.1"/>
</dbReference>
<comment type="subcellular location">
    <subcellularLocation>
        <location evidence="1">Secreted</location>
    </subcellularLocation>
</comment>
<dbReference type="GO" id="GO:0005975">
    <property type="term" value="P:carbohydrate metabolic process"/>
    <property type="evidence" value="ECO:0007669"/>
    <property type="project" value="InterPro"/>
</dbReference>
<feature type="domain" description="SLH" evidence="4">
    <location>
        <begin position="287"/>
        <end position="350"/>
    </location>
</feature>
<evidence type="ECO:0000313" key="6">
    <source>
        <dbReference type="EMBL" id="TZE82436.1"/>
    </source>
</evidence>
<gene>
    <name evidence="6" type="ORF">FWJ32_05360</name>
</gene>
<feature type="domain" description="SLH" evidence="4">
    <location>
        <begin position="407"/>
        <end position="470"/>
    </location>
</feature>
<evidence type="ECO:0000313" key="7">
    <source>
        <dbReference type="Proteomes" id="UP000322976"/>
    </source>
</evidence>
<dbReference type="PROSITE" id="PS51272">
    <property type="entry name" value="SLH"/>
    <property type="match status" value="2"/>
</dbReference>
<dbReference type="PROSITE" id="PS51677">
    <property type="entry name" value="NODB"/>
    <property type="match status" value="1"/>
</dbReference>
<evidence type="ECO:0000256" key="2">
    <source>
        <dbReference type="ARBA" id="ARBA00022729"/>
    </source>
</evidence>
<dbReference type="AlphaFoldDB" id="A0A5D8QF25"/>
<keyword evidence="3" id="KW-0677">Repeat</keyword>
<dbReference type="InterPro" id="IPR011330">
    <property type="entry name" value="Glyco_hydro/deAcase_b/a-brl"/>
</dbReference>
<dbReference type="Gene3D" id="3.20.20.370">
    <property type="entry name" value="Glycoside hydrolase/deacetylase"/>
    <property type="match status" value="1"/>
</dbReference>
<comment type="caution">
    <text evidence="6">The sequence shown here is derived from an EMBL/GenBank/DDBJ whole genome shotgun (WGS) entry which is preliminary data.</text>
</comment>
<dbReference type="InterPro" id="IPR051398">
    <property type="entry name" value="Polysacch_Deacetylase"/>
</dbReference>
<name>A0A5D8QF25_9THEO</name>
<sequence>MKRYISEVFILFVFIFVMALPESAWGAGKTYVPVLMYHNIIDGAIKPSEAGVTVNYERFMEQMEYLKLAGYNTISVDDYIGFMEGNKPLPPNPIMITFDDGYESNYKYAYPILKKLGMRAVINVIVSETKGEPNYHYWDPTHLTWEEMKEISDSGVIDIESHTYDLHYYASNGKKKIPAASGQIEINGKLESFDEYTTRVKNDFKKSKDMIEKNVGKRVKVLSYPYGVGNSTTKKLAREVGYEAMFTIKEGVMRQGDDIMSGKRIKVKGTETGFDIVRNIYRAAGVKGNVPFYDLEKHWASNDIMEMMLKGYMKGYPDKTFRPDSPVTRAEMATMVSSVFGLKPDGKALPFNDVMKNAWYYVPVSSCYADGIIGFYGNSFGPDIKATREEVVSVLSPFIKSGQSADLSIYKDTDEISPFAVHAMEKAVAAGIIKGKGEGRLSPKDDVTRAELAVMIERVLNQQSYDNRQSLWE</sequence>
<protein>
    <submittedName>
        <fullName evidence="6">Polysaccharide deacetylase family protein</fullName>
    </submittedName>
</protein>
<dbReference type="Pfam" id="PF01522">
    <property type="entry name" value="Polysacc_deac_1"/>
    <property type="match status" value="1"/>
</dbReference>
<evidence type="ECO:0000256" key="1">
    <source>
        <dbReference type="ARBA" id="ARBA00004613"/>
    </source>
</evidence>
<evidence type="ECO:0000259" key="4">
    <source>
        <dbReference type="PROSITE" id="PS51272"/>
    </source>
</evidence>
<dbReference type="GO" id="GO:0005576">
    <property type="term" value="C:extracellular region"/>
    <property type="evidence" value="ECO:0007669"/>
    <property type="project" value="UniProtKB-SubCell"/>
</dbReference>
<evidence type="ECO:0000256" key="3">
    <source>
        <dbReference type="ARBA" id="ARBA00022737"/>
    </source>
</evidence>
<dbReference type="Pfam" id="PF00395">
    <property type="entry name" value="SLH"/>
    <property type="match status" value="3"/>
</dbReference>
<dbReference type="PANTHER" id="PTHR34216:SF3">
    <property type="entry name" value="POLY-BETA-1,6-N-ACETYL-D-GLUCOSAMINE N-DEACETYLASE"/>
    <property type="match status" value="1"/>
</dbReference>